<gene>
    <name evidence="1" type="ORF">HUW50_00285</name>
</gene>
<protein>
    <submittedName>
        <fullName evidence="1">Uncharacterized protein</fullName>
    </submittedName>
</protein>
<name>A0ABX6RZ08_9BACI</name>
<proteinExistence type="predicted"/>
<dbReference type="Proteomes" id="UP000515490">
    <property type="component" value="Chromosome"/>
</dbReference>
<dbReference type="RefSeq" id="WP_185653561.1">
    <property type="nucleotide sequence ID" value="NZ_CP055263.1"/>
</dbReference>
<reference evidence="1 2" key="1">
    <citation type="submission" date="2020-06" db="EMBL/GenBank/DDBJ databases">
        <title>Metabacillus dokdonensis sp. nov., isolated from the rhizosphere of Elymus tsukushiensis, a plant native to the Dokdo Islands, Republic of Korea.</title>
        <authorList>
            <person name="Lee S.Y."/>
            <person name="Hwang Y.J."/>
            <person name="Son J.S."/>
            <person name="Ghim S.Y."/>
        </authorList>
    </citation>
    <scope>NUCLEOTIDE SEQUENCE [LARGE SCALE GENOMIC DNA]</scope>
    <source>
        <strain evidence="1 2">KUDC1714</strain>
    </source>
</reference>
<dbReference type="EMBL" id="CP055263">
    <property type="protein sequence ID" value="QNF26123.1"/>
    <property type="molecule type" value="Genomic_DNA"/>
</dbReference>
<sequence>MIKYNIHNNGVTEFIHNEMSVAVEDIVETLLKQDYIMELFEGDMEAAEEEIFMVAGDTKETYEYIDGYFRTLHKRIRTNNI</sequence>
<evidence type="ECO:0000313" key="2">
    <source>
        <dbReference type="Proteomes" id="UP000515490"/>
    </source>
</evidence>
<accession>A0ABX6RZ08</accession>
<organism evidence="1 2">
    <name type="scientific">Metabacillus elymi</name>
    <dbReference type="NCBI Taxonomy" id="2745198"/>
    <lineage>
        <taxon>Bacteria</taxon>
        <taxon>Bacillati</taxon>
        <taxon>Bacillota</taxon>
        <taxon>Bacilli</taxon>
        <taxon>Bacillales</taxon>
        <taxon>Bacillaceae</taxon>
        <taxon>Metabacillus</taxon>
    </lineage>
</organism>
<evidence type="ECO:0000313" key="1">
    <source>
        <dbReference type="EMBL" id="QNF26123.1"/>
    </source>
</evidence>
<keyword evidence="2" id="KW-1185">Reference proteome</keyword>